<dbReference type="GO" id="GO:0000278">
    <property type="term" value="P:mitotic cell cycle"/>
    <property type="evidence" value="ECO:0007669"/>
    <property type="project" value="TreeGrafter"/>
</dbReference>
<evidence type="ECO:0000313" key="3">
    <source>
        <dbReference type="EMBL" id="PIN23107.1"/>
    </source>
</evidence>
<feature type="domain" description="CDT1 Geminin-binding" evidence="2">
    <location>
        <begin position="109"/>
        <end position="241"/>
    </location>
</feature>
<dbReference type="SMART" id="SM01075">
    <property type="entry name" value="CDT1"/>
    <property type="match status" value="1"/>
</dbReference>
<evidence type="ECO:0000259" key="2">
    <source>
        <dbReference type="SMART" id="SM01075"/>
    </source>
</evidence>
<dbReference type="PANTHER" id="PTHR28637:SF1">
    <property type="entry name" value="DNA REPLICATION FACTOR CDT1"/>
    <property type="match status" value="1"/>
</dbReference>
<dbReference type="AlphaFoldDB" id="A0A2G9I015"/>
<sequence length="332" mass="37233">MDAGKSSPLSSFKSKKTLHSPVPADHKTRKDSNPDPNPWSVKTPGKPADPPRRSRQTGAALSIKEIREAALRLRGRGSKPRDRTDPILGSGKEQTSKVEQKSVDSEIKLPEKYELLDEFFNSLDSSIRLLRLKRYPTTFTNIRPQIESLTERRFTHSHLAQLKFIMPEAILIEIVRQRDEQTGIVKPDLLITLSFEVIEGKSKSKSHSKNLQLRKIFRDRLLDFFKSHPEGDEVPEGALPEPFNSSKEETGANSGCFSGRKECSSRQGSSSHSILLSPLPETPVKCTSSIEDENQRSLLRTPADLASTPAKLMRATPLLQPPKRCYMSPEDN</sequence>
<proteinExistence type="predicted"/>
<dbReference type="SUPFAM" id="SSF46785">
    <property type="entry name" value="Winged helix' DNA-binding domain"/>
    <property type="match status" value="1"/>
</dbReference>
<reference evidence="4" key="1">
    <citation type="journal article" date="2018" name="Gigascience">
        <title>Genome assembly of the Pink Ipe (Handroanthus impetiginosus, Bignoniaceae), a highly valued, ecologically keystone Neotropical timber forest tree.</title>
        <authorList>
            <person name="Silva-Junior O.B."/>
            <person name="Grattapaglia D."/>
            <person name="Novaes E."/>
            <person name="Collevatti R.G."/>
        </authorList>
    </citation>
    <scope>NUCLEOTIDE SEQUENCE [LARGE SCALE GENOMIC DNA]</scope>
    <source>
        <strain evidence="4">cv. UFG-1</strain>
    </source>
</reference>
<dbReference type="PANTHER" id="PTHR28637">
    <property type="entry name" value="DNA REPLICATION FACTOR CDT1"/>
    <property type="match status" value="1"/>
</dbReference>
<gene>
    <name evidence="3" type="ORF">CDL12_04172</name>
</gene>
<dbReference type="CDD" id="cd08674">
    <property type="entry name" value="Cdt1_m"/>
    <property type="match status" value="1"/>
</dbReference>
<feature type="region of interest" description="Disordered" evidence="1">
    <location>
        <begin position="229"/>
        <end position="332"/>
    </location>
</feature>
<feature type="compositionally biased region" description="Low complexity" evidence="1">
    <location>
        <begin position="265"/>
        <end position="279"/>
    </location>
</feature>
<accession>A0A2G9I015</accession>
<dbReference type="Pfam" id="PF08839">
    <property type="entry name" value="CDT1"/>
    <property type="match status" value="1"/>
</dbReference>
<comment type="caution">
    <text evidence="3">The sequence shown here is derived from an EMBL/GenBank/DDBJ whole genome shotgun (WGS) entry which is preliminary data.</text>
</comment>
<dbReference type="InterPro" id="IPR036390">
    <property type="entry name" value="WH_DNA-bd_sf"/>
</dbReference>
<protein>
    <recommendedName>
        <fullName evidence="2">CDT1 Geminin-binding domain-containing protein</fullName>
    </recommendedName>
</protein>
<name>A0A2G9I015_9LAMI</name>
<dbReference type="STRING" id="429701.A0A2G9I015"/>
<dbReference type="GO" id="GO:0071163">
    <property type="term" value="P:DNA replication preinitiation complex assembly"/>
    <property type="evidence" value="ECO:0007669"/>
    <property type="project" value="InterPro"/>
</dbReference>
<feature type="region of interest" description="Disordered" evidence="1">
    <location>
        <begin position="1"/>
        <end position="104"/>
    </location>
</feature>
<dbReference type="GO" id="GO:0070182">
    <property type="term" value="F:DNA polymerase binding"/>
    <property type="evidence" value="ECO:0007669"/>
    <property type="project" value="TreeGrafter"/>
</dbReference>
<dbReference type="EMBL" id="NKXS01000626">
    <property type="protein sequence ID" value="PIN23107.1"/>
    <property type="molecule type" value="Genomic_DNA"/>
</dbReference>
<dbReference type="InterPro" id="IPR045173">
    <property type="entry name" value="Cdt1"/>
</dbReference>
<feature type="compositionally biased region" description="Low complexity" evidence="1">
    <location>
        <begin position="1"/>
        <end position="12"/>
    </location>
</feature>
<dbReference type="GO" id="GO:0003677">
    <property type="term" value="F:DNA binding"/>
    <property type="evidence" value="ECO:0007669"/>
    <property type="project" value="InterPro"/>
</dbReference>
<evidence type="ECO:0000313" key="4">
    <source>
        <dbReference type="Proteomes" id="UP000231279"/>
    </source>
</evidence>
<dbReference type="GO" id="GO:0005634">
    <property type="term" value="C:nucleus"/>
    <property type="evidence" value="ECO:0007669"/>
    <property type="project" value="TreeGrafter"/>
</dbReference>
<organism evidence="3 4">
    <name type="scientific">Handroanthus impetiginosus</name>
    <dbReference type="NCBI Taxonomy" id="429701"/>
    <lineage>
        <taxon>Eukaryota</taxon>
        <taxon>Viridiplantae</taxon>
        <taxon>Streptophyta</taxon>
        <taxon>Embryophyta</taxon>
        <taxon>Tracheophyta</taxon>
        <taxon>Spermatophyta</taxon>
        <taxon>Magnoliopsida</taxon>
        <taxon>eudicotyledons</taxon>
        <taxon>Gunneridae</taxon>
        <taxon>Pentapetalae</taxon>
        <taxon>asterids</taxon>
        <taxon>lamiids</taxon>
        <taxon>Lamiales</taxon>
        <taxon>Bignoniaceae</taxon>
        <taxon>Crescentiina</taxon>
        <taxon>Tabebuia alliance</taxon>
        <taxon>Handroanthus</taxon>
    </lineage>
</organism>
<feature type="compositionally biased region" description="Basic and acidic residues" evidence="1">
    <location>
        <begin position="94"/>
        <end position="104"/>
    </location>
</feature>
<keyword evidence="4" id="KW-1185">Reference proteome</keyword>
<dbReference type="Proteomes" id="UP000231279">
    <property type="component" value="Unassembled WGS sequence"/>
</dbReference>
<dbReference type="InterPro" id="IPR014939">
    <property type="entry name" value="CDT1_Gemini-bd-like"/>
</dbReference>
<dbReference type="GO" id="GO:0000076">
    <property type="term" value="P:DNA replication checkpoint signaling"/>
    <property type="evidence" value="ECO:0007669"/>
    <property type="project" value="TreeGrafter"/>
</dbReference>
<feature type="compositionally biased region" description="Basic and acidic residues" evidence="1">
    <location>
        <begin position="24"/>
        <end position="33"/>
    </location>
</feature>
<dbReference type="GO" id="GO:0030174">
    <property type="term" value="P:regulation of DNA-templated DNA replication initiation"/>
    <property type="evidence" value="ECO:0007669"/>
    <property type="project" value="InterPro"/>
</dbReference>
<evidence type="ECO:0000256" key="1">
    <source>
        <dbReference type="SAM" id="MobiDB-lite"/>
    </source>
</evidence>
<dbReference type="OrthoDB" id="341730at2759"/>